<dbReference type="PATRIC" id="fig|284040.3.peg.4822"/>
<evidence type="ECO:0000313" key="2">
    <source>
        <dbReference type="Proteomes" id="UP000034786"/>
    </source>
</evidence>
<dbReference type="EMBL" id="JYJH01000004">
    <property type="protein sequence ID" value="KJK40443.1"/>
    <property type="molecule type" value="Genomic_DNA"/>
</dbReference>
<protein>
    <recommendedName>
        <fullName evidence="3">Head-to-tail stopper</fullName>
    </recommendedName>
</protein>
<dbReference type="Proteomes" id="UP000034786">
    <property type="component" value="Unassembled WGS sequence"/>
</dbReference>
<comment type="caution">
    <text evidence="1">The sequence shown here is derived from an EMBL/GenBank/DDBJ whole genome shotgun (WGS) entry which is preliminary data.</text>
</comment>
<sequence length="105" mass="11521">MTRIPRRYFIHEITVEPYGGESSTGTLYGPPVAVRCFFDEQTRAVRSPGGEQVTSTSTVYADLATEAPALSRVTLPDGRTTTVIQAKRRDGRGLGTPNHLEIQLE</sequence>
<dbReference type="AlphaFoldDB" id="A0A0M2GXQ5"/>
<dbReference type="STRING" id="284040.UK15_07675"/>
<proteinExistence type="predicted"/>
<name>A0A0M2GXQ5_9ACTN</name>
<evidence type="ECO:0000313" key="1">
    <source>
        <dbReference type="EMBL" id="KJK40443.1"/>
    </source>
</evidence>
<organism evidence="1 2">
    <name type="scientific">Streptomyces variegatus</name>
    <dbReference type="NCBI Taxonomy" id="284040"/>
    <lineage>
        <taxon>Bacteria</taxon>
        <taxon>Bacillati</taxon>
        <taxon>Actinomycetota</taxon>
        <taxon>Actinomycetes</taxon>
        <taxon>Kitasatosporales</taxon>
        <taxon>Streptomycetaceae</taxon>
        <taxon>Streptomyces</taxon>
    </lineage>
</organism>
<reference evidence="2" key="1">
    <citation type="submission" date="2015-02" db="EMBL/GenBank/DDBJ databases">
        <authorList>
            <person name="Ju K.-S."/>
            <person name="Doroghazi J.R."/>
            <person name="Metcalf W."/>
        </authorList>
    </citation>
    <scope>NUCLEOTIDE SEQUENCE [LARGE SCALE GENOMIC DNA]</scope>
    <source>
        <strain evidence="2">NRRL B-16380</strain>
    </source>
</reference>
<evidence type="ECO:0008006" key="3">
    <source>
        <dbReference type="Google" id="ProtNLM"/>
    </source>
</evidence>
<gene>
    <name evidence="1" type="ORF">UK15_07675</name>
</gene>
<accession>A0A0M2GXQ5</accession>
<keyword evidence="2" id="KW-1185">Reference proteome</keyword>